<dbReference type="PANTHER" id="PTHR23523:SF2">
    <property type="entry name" value="2-NITROIMIDAZOLE TRANSPORTER"/>
    <property type="match status" value="1"/>
</dbReference>
<feature type="transmembrane region" description="Helical" evidence="4">
    <location>
        <begin position="132"/>
        <end position="157"/>
    </location>
</feature>
<dbReference type="PROSITE" id="PS50850">
    <property type="entry name" value="MFS"/>
    <property type="match status" value="1"/>
</dbReference>
<dbReference type="RefSeq" id="WP_066752207.1">
    <property type="nucleotide sequence ID" value="NZ_JBHUMB010000014.1"/>
</dbReference>
<evidence type="ECO:0000256" key="2">
    <source>
        <dbReference type="ARBA" id="ARBA00022989"/>
    </source>
</evidence>
<dbReference type="InterPro" id="IPR020846">
    <property type="entry name" value="MFS_dom"/>
</dbReference>
<feature type="transmembrane region" description="Helical" evidence="4">
    <location>
        <begin position="46"/>
        <end position="67"/>
    </location>
</feature>
<feature type="transmembrane region" description="Helical" evidence="4">
    <location>
        <begin position="345"/>
        <end position="361"/>
    </location>
</feature>
<evidence type="ECO:0000256" key="3">
    <source>
        <dbReference type="ARBA" id="ARBA00023136"/>
    </source>
</evidence>
<dbReference type="Gene3D" id="1.20.1250.20">
    <property type="entry name" value="MFS general substrate transporter like domains"/>
    <property type="match status" value="2"/>
</dbReference>
<dbReference type="PANTHER" id="PTHR23523">
    <property type="match status" value="1"/>
</dbReference>
<feature type="transmembrane region" description="Helical" evidence="4">
    <location>
        <begin position="213"/>
        <end position="239"/>
    </location>
</feature>
<protein>
    <submittedName>
        <fullName evidence="6">CynX/NimT family MFS transporter</fullName>
    </submittedName>
</protein>
<reference evidence="7" key="1">
    <citation type="journal article" date="2019" name="Int. J. Syst. Evol. Microbiol.">
        <title>The Global Catalogue of Microorganisms (GCM) 10K type strain sequencing project: providing services to taxonomists for standard genome sequencing and annotation.</title>
        <authorList>
            <consortium name="The Broad Institute Genomics Platform"/>
            <consortium name="The Broad Institute Genome Sequencing Center for Infectious Disease"/>
            <person name="Wu L."/>
            <person name="Ma J."/>
        </authorList>
    </citation>
    <scope>NUCLEOTIDE SEQUENCE [LARGE SCALE GENOMIC DNA]</scope>
    <source>
        <strain evidence="7">KCTC 42247</strain>
    </source>
</reference>
<organism evidence="6 7">
    <name type="scientific">Sphingobacterium populi</name>
    <dbReference type="NCBI Taxonomy" id="1812824"/>
    <lineage>
        <taxon>Bacteria</taxon>
        <taxon>Pseudomonadati</taxon>
        <taxon>Bacteroidota</taxon>
        <taxon>Sphingobacteriia</taxon>
        <taxon>Sphingobacteriales</taxon>
        <taxon>Sphingobacteriaceae</taxon>
        <taxon>Sphingobacterium</taxon>
    </lineage>
</organism>
<feature type="transmembrane region" description="Helical" evidence="4">
    <location>
        <begin position="169"/>
        <end position="188"/>
    </location>
</feature>
<feature type="transmembrane region" description="Helical" evidence="4">
    <location>
        <begin position="301"/>
        <end position="325"/>
    </location>
</feature>
<evidence type="ECO:0000259" key="5">
    <source>
        <dbReference type="PROSITE" id="PS50850"/>
    </source>
</evidence>
<proteinExistence type="predicted"/>
<keyword evidence="3 4" id="KW-0472">Membrane</keyword>
<keyword evidence="7" id="KW-1185">Reference proteome</keyword>
<dbReference type="InterPro" id="IPR052524">
    <property type="entry name" value="MFS_Cyanate_Porter"/>
</dbReference>
<feature type="transmembrane region" description="Helical" evidence="4">
    <location>
        <begin position="279"/>
        <end position="295"/>
    </location>
</feature>
<dbReference type="EMBL" id="JBHUMB010000014">
    <property type="protein sequence ID" value="MFD2744603.1"/>
    <property type="molecule type" value="Genomic_DNA"/>
</dbReference>
<feature type="transmembrane region" description="Helical" evidence="4">
    <location>
        <begin position="367"/>
        <end position="386"/>
    </location>
</feature>
<evidence type="ECO:0000256" key="4">
    <source>
        <dbReference type="SAM" id="Phobius"/>
    </source>
</evidence>
<dbReference type="Proteomes" id="UP001597418">
    <property type="component" value="Unassembled WGS sequence"/>
</dbReference>
<accession>A0ABW5UFJ4</accession>
<feature type="domain" description="Major facilitator superfamily (MFS) profile" evidence="5">
    <location>
        <begin position="1"/>
        <end position="393"/>
    </location>
</feature>
<name>A0ABW5UFJ4_9SPHI</name>
<comment type="caution">
    <text evidence="6">The sequence shown here is derived from an EMBL/GenBank/DDBJ whole genome shotgun (WGS) entry which is preliminary data.</text>
</comment>
<gene>
    <name evidence="6" type="ORF">ACFSQ6_14495</name>
</gene>
<evidence type="ECO:0000256" key="1">
    <source>
        <dbReference type="ARBA" id="ARBA00022692"/>
    </source>
</evidence>
<feature type="transmembrane region" description="Helical" evidence="4">
    <location>
        <begin position="7"/>
        <end position="26"/>
    </location>
</feature>
<dbReference type="InterPro" id="IPR036259">
    <property type="entry name" value="MFS_trans_sf"/>
</dbReference>
<keyword evidence="2 4" id="KW-1133">Transmembrane helix</keyword>
<evidence type="ECO:0000313" key="6">
    <source>
        <dbReference type="EMBL" id="MFD2744603.1"/>
    </source>
</evidence>
<evidence type="ECO:0000313" key="7">
    <source>
        <dbReference type="Proteomes" id="UP001597418"/>
    </source>
</evidence>
<keyword evidence="1 4" id="KW-0812">Transmembrane</keyword>
<dbReference type="SUPFAM" id="SSF103473">
    <property type="entry name" value="MFS general substrate transporter"/>
    <property type="match status" value="1"/>
</dbReference>
<feature type="transmembrane region" description="Helical" evidence="4">
    <location>
        <begin position="251"/>
        <end position="272"/>
    </location>
</feature>
<dbReference type="Pfam" id="PF07690">
    <property type="entry name" value="MFS_1"/>
    <property type="match status" value="1"/>
</dbReference>
<sequence>MTTSTAARLSFINILVVILIAGNLRAPITSVGPILKEILLDLNLNAVQGSLLTSIPLFVFASCSIVVSRIASRVTITSILLFSAIILLAGLCFRIYGTSVMLFIGSLFIGLGICIGNVVTPVFIKRNFPQHVGLLTGIFSVAMTVLAALASGVSVSIAAFRDSGWKASLGIWIFWSVLTITGILIKILSERRAATPVDQKAISSNFSVIRSKMAWFISIFMGLQSFLYFTIIALLPTILQHYGMDESSTGIVLTVLQLTMIPVMFLCPIVATKMKNQRPLIHLICACMLIGIILLNTYHTVLIYVAAVLIGITFGLAFSLSVVFFSLKTRTLEGTVKISGKAQSTGYFIAAFGPLLFGFLHNYDTTWIASFVLLVVVTIVMWMTGLKAAQEKFVEDY</sequence>
<feature type="transmembrane region" description="Helical" evidence="4">
    <location>
        <begin position="74"/>
        <end position="96"/>
    </location>
</feature>
<dbReference type="CDD" id="cd17339">
    <property type="entry name" value="MFS_NIMT_CynX_like"/>
    <property type="match status" value="1"/>
</dbReference>
<feature type="transmembrane region" description="Helical" evidence="4">
    <location>
        <begin position="102"/>
        <end position="120"/>
    </location>
</feature>
<dbReference type="InterPro" id="IPR011701">
    <property type="entry name" value="MFS"/>
</dbReference>